<comment type="caution">
    <text evidence="1">The sequence shown here is derived from an EMBL/GenBank/DDBJ whole genome shotgun (WGS) entry which is preliminary data.</text>
</comment>
<organism evidence="1 2">
    <name type="scientific">Anisodus tanguticus</name>
    <dbReference type="NCBI Taxonomy" id="243964"/>
    <lineage>
        <taxon>Eukaryota</taxon>
        <taxon>Viridiplantae</taxon>
        <taxon>Streptophyta</taxon>
        <taxon>Embryophyta</taxon>
        <taxon>Tracheophyta</taxon>
        <taxon>Spermatophyta</taxon>
        <taxon>Magnoliopsida</taxon>
        <taxon>eudicotyledons</taxon>
        <taxon>Gunneridae</taxon>
        <taxon>Pentapetalae</taxon>
        <taxon>asterids</taxon>
        <taxon>lamiids</taxon>
        <taxon>Solanales</taxon>
        <taxon>Solanaceae</taxon>
        <taxon>Solanoideae</taxon>
        <taxon>Hyoscyameae</taxon>
        <taxon>Anisodus</taxon>
    </lineage>
</organism>
<gene>
    <name evidence="1" type="ORF">RND71_026677</name>
</gene>
<dbReference type="EMBL" id="JAVYJV010000014">
    <property type="protein sequence ID" value="KAK4354483.1"/>
    <property type="molecule type" value="Genomic_DNA"/>
</dbReference>
<keyword evidence="2" id="KW-1185">Reference proteome</keyword>
<dbReference type="Proteomes" id="UP001291623">
    <property type="component" value="Unassembled WGS sequence"/>
</dbReference>
<name>A0AAE1RPC5_9SOLA</name>
<sequence length="55" mass="5795">MEDVEPKSKEKRKVGGLPAESAVAGAVENLFSGMVVNAWTSFPVRNGVISESSSD</sequence>
<reference evidence="1" key="1">
    <citation type="submission" date="2023-12" db="EMBL/GenBank/DDBJ databases">
        <title>Genome assembly of Anisodus tanguticus.</title>
        <authorList>
            <person name="Wang Y.-J."/>
        </authorList>
    </citation>
    <scope>NUCLEOTIDE SEQUENCE</scope>
    <source>
        <strain evidence="1">KB-2021</strain>
        <tissue evidence="1">Leaf</tissue>
    </source>
</reference>
<evidence type="ECO:0000313" key="1">
    <source>
        <dbReference type="EMBL" id="KAK4354483.1"/>
    </source>
</evidence>
<evidence type="ECO:0000313" key="2">
    <source>
        <dbReference type="Proteomes" id="UP001291623"/>
    </source>
</evidence>
<accession>A0AAE1RPC5</accession>
<proteinExistence type="predicted"/>
<protein>
    <submittedName>
        <fullName evidence="1">Uncharacterized protein</fullName>
    </submittedName>
</protein>
<dbReference type="AlphaFoldDB" id="A0AAE1RPC5"/>